<keyword evidence="2" id="KW-1185">Reference proteome</keyword>
<organism evidence="1 2">
    <name type="scientific">Microbotryum intermedium</name>
    <dbReference type="NCBI Taxonomy" id="269621"/>
    <lineage>
        <taxon>Eukaryota</taxon>
        <taxon>Fungi</taxon>
        <taxon>Dikarya</taxon>
        <taxon>Basidiomycota</taxon>
        <taxon>Pucciniomycotina</taxon>
        <taxon>Microbotryomycetes</taxon>
        <taxon>Microbotryales</taxon>
        <taxon>Microbotryaceae</taxon>
        <taxon>Microbotryum</taxon>
    </lineage>
</organism>
<proteinExistence type="predicted"/>
<name>A0A238FHX5_9BASI</name>
<gene>
    <name evidence="1" type="ORF">BQ2448_4374</name>
</gene>
<sequence length="330" mass="37769">MFDQPGSSFTWELSLTRTDLEQKDPSSNPQRSRLDLVVGQADLARTITMWTLEWQAKPKDPRKMELFVFTKSLKRSDLVLASQTKTLPAPCTVKIVLRLVTGHQTRYVNWWSFKIPLNDTAGTHTLLDGSGIVDLVTTHGRAKFRITVHNAARIEQSARESVKASERERSMQEIQNELNRMSERIHPFDVCFEFSNSRRTLWEDSAHVKSKSPYWKTLLEGGFSNSTKKRWNSGRSLCDHPFFVINVEEEEEQDLFEPYRHILAWARSGSIFFSALQDRTLSNFDPIEPEPSSMLVPSSHLTVDPITIFEISKFLQLDSLAAVALADIPK</sequence>
<dbReference type="EMBL" id="FMSP01000009">
    <property type="protein sequence ID" value="SCV72837.1"/>
    <property type="molecule type" value="Genomic_DNA"/>
</dbReference>
<dbReference type="STRING" id="269621.A0A238FHX5"/>
<evidence type="ECO:0000313" key="2">
    <source>
        <dbReference type="Proteomes" id="UP000198372"/>
    </source>
</evidence>
<dbReference type="Proteomes" id="UP000198372">
    <property type="component" value="Unassembled WGS sequence"/>
</dbReference>
<reference evidence="2" key="1">
    <citation type="submission" date="2016-09" db="EMBL/GenBank/DDBJ databases">
        <authorList>
            <person name="Jeantristanb JTB J.-T."/>
            <person name="Ricardo R."/>
        </authorList>
    </citation>
    <scope>NUCLEOTIDE SEQUENCE [LARGE SCALE GENOMIC DNA]</scope>
</reference>
<accession>A0A238FHX5</accession>
<protein>
    <submittedName>
        <fullName evidence="1">BQ2448_4374 protein</fullName>
    </submittedName>
</protein>
<evidence type="ECO:0000313" key="1">
    <source>
        <dbReference type="EMBL" id="SCV72837.1"/>
    </source>
</evidence>
<dbReference type="AlphaFoldDB" id="A0A238FHX5"/>